<evidence type="ECO:0000313" key="3">
    <source>
        <dbReference type="Proteomes" id="UP000799538"/>
    </source>
</evidence>
<feature type="compositionally biased region" description="Basic and acidic residues" evidence="1">
    <location>
        <begin position="11"/>
        <end position="37"/>
    </location>
</feature>
<feature type="non-terminal residue" evidence="2">
    <location>
        <position position="170"/>
    </location>
</feature>
<accession>A0A6A6GL65</accession>
<protein>
    <submittedName>
        <fullName evidence="2">Uncharacterized protein</fullName>
    </submittedName>
</protein>
<feature type="region of interest" description="Disordered" evidence="1">
    <location>
        <begin position="120"/>
        <end position="139"/>
    </location>
</feature>
<dbReference type="AlphaFoldDB" id="A0A6A6GL65"/>
<feature type="region of interest" description="Disordered" evidence="1">
    <location>
        <begin position="1"/>
        <end position="40"/>
    </location>
</feature>
<keyword evidence="3" id="KW-1185">Reference proteome</keyword>
<proteinExistence type="predicted"/>
<gene>
    <name evidence="2" type="ORF">BDZ85DRAFT_191348</name>
</gene>
<evidence type="ECO:0000313" key="2">
    <source>
        <dbReference type="EMBL" id="KAF2226475.1"/>
    </source>
</evidence>
<organism evidence="2 3">
    <name type="scientific">Elsinoe ampelina</name>
    <dbReference type="NCBI Taxonomy" id="302913"/>
    <lineage>
        <taxon>Eukaryota</taxon>
        <taxon>Fungi</taxon>
        <taxon>Dikarya</taxon>
        <taxon>Ascomycota</taxon>
        <taxon>Pezizomycotina</taxon>
        <taxon>Dothideomycetes</taxon>
        <taxon>Dothideomycetidae</taxon>
        <taxon>Myriangiales</taxon>
        <taxon>Elsinoaceae</taxon>
        <taxon>Elsinoe</taxon>
    </lineage>
</organism>
<sequence length="170" mass="19316">MENGSAINTDGAREDRHDEVKSRDYSEATYDQVERPSVHRRTLSSSILARLNFLRSSTEDDRPTQQEILDAARDQQLRYDAQSQEPAMAWAQKGVKPRRRTGSLRKTAILGTGRIKAEGRERRNTLVQRRPSAAQHEEAIDLDAVIPTSNDDVPPSDAVQALQRRFSYDR</sequence>
<dbReference type="Proteomes" id="UP000799538">
    <property type="component" value="Unassembled WGS sequence"/>
</dbReference>
<dbReference type="EMBL" id="ML992502">
    <property type="protein sequence ID" value="KAF2226475.1"/>
    <property type="molecule type" value="Genomic_DNA"/>
</dbReference>
<reference evidence="3" key="1">
    <citation type="journal article" date="2020" name="Stud. Mycol.">
        <title>101 Dothideomycetes genomes: A test case for predicting lifestyles and emergence of pathogens.</title>
        <authorList>
            <person name="Haridas S."/>
            <person name="Albert R."/>
            <person name="Binder M."/>
            <person name="Bloem J."/>
            <person name="LaButti K."/>
            <person name="Salamov A."/>
            <person name="Andreopoulos B."/>
            <person name="Baker S."/>
            <person name="Barry K."/>
            <person name="Bills G."/>
            <person name="Bluhm B."/>
            <person name="Cannon C."/>
            <person name="Castanera R."/>
            <person name="Culley D."/>
            <person name="Daum C."/>
            <person name="Ezra D."/>
            <person name="Gonzalez J."/>
            <person name="Henrissat B."/>
            <person name="Kuo A."/>
            <person name="Liang C."/>
            <person name="Lipzen A."/>
            <person name="Lutzoni F."/>
            <person name="Magnuson J."/>
            <person name="Mondo S."/>
            <person name="Nolan M."/>
            <person name="Ohm R."/>
            <person name="Pangilinan J."/>
            <person name="Park H.-J."/>
            <person name="Ramirez L."/>
            <person name="Alfaro M."/>
            <person name="Sun H."/>
            <person name="Tritt A."/>
            <person name="Yoshinaga Y."/>
            <person name="Zwiers L.-H."/>
            <person name="Turgeon B."/>
            <person name="Goodwin S."/>
            <person name="Spatafora J."/>
            <person name="Crous P."/>
            <person name="Grigoriev I."/>
        </authorList>
    </citation>
    <scope>NUCLEOTIDE SEQUENCE [LARGE SCALE GENOMIC DNA]</scope>
    <source>
        <strain evidence="3">CECT 20119</strain>
    </source>
</reference>
<evidence type="ECO:0000256" key="1">
    <source>
        <dbReference type="SAM" id="MobiDB-lite"/>
    </source>
</evidence>
<feature type="region of interest" description="Disordered" evidence="1">
    <location>
        <begin position="83"/>
        <end position="104"/>
    </location>
</feature>
<dbReference type="OrthoDB" id="2157498at2759"/>
<name>A0A6A6GL65_9PEZI</name>